<organism evidence="2 3">
    <name type="scientific">Heligmosomoides polygyrus</name>
    <name type="common">Parasitic roundworm</name>
    <dbReference type="NCBI Taxonomy" id="6339"/>
    <lineage>
        <taxon>Eukaryota</taxon>
        <taxon>Metazoa</taxon>
        <taxon>Ecdysozoa</taxon>
        <taxon>Nematoda</taxon>
        <taxon>Chromadorea</taxon>
        <taxon>Rhabditida</taxon>
        <taxon>Rhabditina</taxon>
        <taxon>Rhabditomorpha</taxon>
        <taxon>Strongyloidea</taxon>
        <taxon>Heligmosomidae</taxon>
        <taxon>Heligmosomoides</taxon>
    </lineage>
</organism>
<gene>
    <name evidence="1" type="ORF">HPBE_LOCUS16821</name>
</gene>
<sequence length="72" mass="7917">MTGRRIFMFPAGELDSWLENSFGYGKIGEQFVVDASAFLGLTAIVAEDGDQMAAIVNTLGLEDLNSEHFRFV</sequence>
<dbReference type="Proteomes" id="UP000050761">
    <property type="component" value="Unassembled WGS sequence"/>
</dbReference>
<dbReference type="WBParaSite" id="HPBE_0001682201-mRNA-1">
    <property type="protein sequence ID" value="HPBE_0001682201-mRNA-1"/>
    <property type="gene ID" value="HPBE_0001682201"/>
</dbReference>
<accession>A0A183G5E0</accession>
<dbReference type="AlphaFoldDB" id="A0A183G5E0"/>
<evidence type="ECO:0000313" key="2">
    <source>
        <dbReference type="Proteomes" id="UP000050761"/>
    </source>
</evidence>
<evidence type="ECO:0000313" key="1">
    <source>
        <dbReference type="EMBL" id="VDP07108.1"/>
    </source>
</evidence>
<evidence type="ECO:0000313" key="3">
    <source>
        <dbReference type="WBParaSite" id="HPBE_0001682201-mRNA-1"/>
    </source>
</evidence>
<proteinExistence type="predicted"/>
<name>A0A183G5E0_HELPZ</name>
<accession>A0A3P8BBF5</accession>
<protein>
    <submittedName>
        <fullName evidence="3">GCV_T domain-containing protein</fullName>
    </submittedName>
</protein>
<keyword evidence="2" id="KW-1185">Reference proteome</keyword>
<reference evidence="3" key="2">
    <citation type="submission" date="2019-09" db="UniProtKB">
        <authorList>
            <consortium name="WormBaseParasite"/>
        </authorList>
    </citation>
    <scope>IDENTIFICATION</scope>
</reference>
<dbReference type="EMBL" id="UZAH01029630">
    <property type="protein sequence ID" value="VDP07108.1"/>
    <property type="molecule type" value="Genomic_DNA"/>
</dbReference>
<reference evidence="1 2" key="1">
    <citation type="submission" date="2018-11" db="EMBL/GenBank/DDBJ databases">
        <authorList>
            <consortium name="Pathogen Informatics"/>
        </authorList>
    </citation>
    <scope>NUCLEOTIDE SEQUENCE [LARGE SCALE GENOMIC DNA]</scope>
</reference>